<evidence type="ECO:0000313" key="10">
    <source>
        <dbReference type="Proteomes" id="UP000644699"/>
    </source>
</evidence>
<comment type="similarity">
    <text evidence="2 8">Belongs to the 4-toluene sulfonate uptake permease (TSUP) (TC 2.A.102) family.</text>
</comment>
<keyword evidence="3" id="KW-0813">Transport</keyword>
<evidence type="ECO:0000256" key="5">
    <source>
        <dbReference type="ARBA" id="ARBA00022692"/>
    </source>
</evidence>
<comment type="caution">
    <text evidence="9">The sequence shown here is derived from an EMBL/GenBank/DDBJ whole genome shotgun (WGS) entry which is preliminary data.</text>
</comment>
<dbReference type="Proteomes" id="UP000644699">
    <property type="component" value="Unassembled WGS sequence"/>
</dbReference>
<evidence type="ECO:0000256" key="8">
    <source>
        <dbReference type="RuleBase" id="RU363041"/>
    </source>
</evidence>
<accession>A0A916ZFT8</accession>
<gene>
    <name evidence="9" type="ORF">GCM10011390_12290</name>
</gene>
<evidence type="ECO:0000256" key="1">
    <source>
        <dbReference type="ARBA" id="ARBA00004651"/>
    </source>
</evidence>
<feature type="transmembrane region" description="Helical" evidence="8">
    <location>
        <begin position="36"/>
        <end position="61"/>
    </location>
</feature>
<protein>
    <recommendedName>
        <fullName evidence="8">Probable membrane transporter protein</fullName>
    </recommendedName>
</protein>
<dbReference type="Pfam" id="PF01925">
    <property type="entry name" value="TauE"/>
    <property type="match status" value="1"/>
</dbReference>
<feature type="transmembrane region" description="Helical" evidence="8">
    <location>
        <begin position="166"/>
        <end position="190"/>
    </location>
</feature>
<sequence length="252" mass="26985">MITDPLFYALAIPAVILVGLSKGGFGGSISMIGVPLMALAISPVAAAGIMLPILILMDIVALVAWRGVYDARVLRLILPASLLGIALGYATSASIPEAGVRLTMGLLCLIFAVQWFFSGRHKTVPAEASRPMGVFWGAVAGFTSFVSHSGGPPFQVYVMPLKLDPAVFAGTTVIFFAVTNFVKLIPYFLLGQFSAENLATSAMLLPLAPIATVVGVWLVKRTEREKFYLITYSLLIPVGIKLVYDGLRGWMF</sequence>
<evidence type="ECO:0000313" key="9">
    <source>
        <dbReference type="EMBL" id="GGD95080.1"/>
    </source>
</evidence>
<reference evidence="9" key="1">
    <citation type="journal article" date="2014" name="Int. J. Syst. Evol. Microbiol.">
        <title>Complete genome sequence of Corynebacterium casei LMG S-19264T (=DSM 44701T), isolated from a smear-ripened cheese.</title>
        <authorList>
            <consortium name="US DOE Joint Genome Institute (JGI-PGF)"/>
            <person name="Walter F."/>
            <person name="Albersmeier A."/>
            <person name="Kalinowski J."/>
            <person name="Ruckert C."/>
        </authorList>
    </citation>
    <scope>NUCLEOTIDE SEQUENCE</scope>
    <source>
        <strain evidence="9">CGMCC 1.15367</strain>
    </source>
</reference>
<evidence type="ECO:0000256" key="4">
    <source>
        <dbReference type="ARBA" id="ARBA00022475"/>
    </source>
</evidence>
<dbReference type="PANTHER" id="PTHR30269">
    <property type="entry name" value="TRANSMEMBRANE PROTEIN YFCA"/>
    <property type="match status" value="1"/>
</dbReference>
<evidence type="ECO:0000256" key="3">
    <source>
        <dbReference type="ARBA" id="ARBA00022448"/>
    </source>
</evidence>
<dbReference type="PANTHER" id="PTHR30269:SF37">
    <property type="entry name" value="MEMBRANE TRANSPORTER PROTEIN"/>
    <property type="match status" value="1"/>
</dbReference>
<dbReference type="InterPro" id="IPR052017">
    <property type="entry name" value="TSUP"/>
</dbReference>
<keyword evidence="4 8" id="KW-1003">Cell membrane</keyword>
<dbReference type="RefSeq" id="WP_188907288.1">
    <property type="nucleotide sequence ID" value="NZ_BMIQ01000001.1"/>
</dbReference>
<feature type="transmembrane region" description="Helical" evidence="8">
    <location>
        <begin position="129"/>
        <end position="146"/>
    </location>
</feature>
<proteinExistence type="inferred from homology"/>
<dbReference type="InterPro" id="IPR002781">
    <property type="entry name" value="TM_pro_TauE-like"/>
</dbReference>
<feature type="transmembrane region" description="Helical" evidence="8">
    <location>
        <begin position="73"/>
        <end position="92"/>
    </location>
</feature>
<feature type="transmembrane region" description="Helical" evidence="8">
    <location>
        <begin position="202"/>
        <end position="220"/>
    </location>
</feature>
<organism evidence="9 10">
    <name type="scientific">Aureimonas endophytica</name>
    <dbReference type="NCBI Taxonomy" id="2027858"/>
    <lineage>
        <taxon>Bacteria</taxon>
        <taxon>Pseudomonadati</taxon>
        <taxon>Pseudomonadota</taxon>
        <taxon>Alphaproteobacteria</taxon>
        <taxon>Hyphomicrobiales</taxon>
        <taxon>Aurantimonadaceae</taxon>
        <taxon>Aureimonas</taxon>
    </lineage>
</organism>
<keyword evidence="7 8" id="KW-0472">Membrane</keyword>
<feature type="transmembrane region" description="Helical" evidence="8">
    <location>
        <begin position="226"/>
        <end position="244"/>
    </location>
</feature>
<reference evidence="9" key="2">
    <citation type="submission" date="2020-09" db="EMBL/GenBank/DDBJ databases">
        <authorList>
            <person name="Sun Q."/>
            <person name="Zhou Y."/>
        </authorList>
    </citation>
    <scope>NUCLEOTIDE SEQUENCE</scope>
    <source>
        <strain evidence="9">CGMCC 1.15367</strain>
    </source>
</reference>
<dbReference type="GO" id="GO:0005886">
    <property type="term" value="C:plasma membrane"/>
    <property type="evidence" value="ECO:0007669"/>
    <property type="project" value="UniProtKB-SubCell"/>
</dbReference>
<comment type="subcellular location">
    <subcellularLocation>
        <location evidence="1 8">Cell membrane</location>
        <topology evidence="1 8">Multi-pass membrane protein</topology>
    </subcellularLocation>
</comment>
<evidence type="ECO:0000256" key="6">
    <source>
        <dbReference type="ARBA" id="ARBA00022989"/>
    </source>
</evidence>
<keyword evidence="5 8" id="KW-0812">Transmembrane</keyword>
<evidence type="ECO:0000256" key="7">
    <source>
        <dbReference type="ARBA" id="ARBA00023136"/>
    </source>
</evidence>
<keyword evidence="10" id="KW-1185">Reference proteome</keyword>
<dbReference type="AlphaFoldDB" id="A0A916ZFT8"/>
<evidence type="ECO:0000256" key="2">
    <source>
        <dbReference type="ARBA" id="ARBA00009142"/>
    </source>
</evidence>
<keyword evidence="6 8" id="KW-1133">Transmembrane helix</keyword>
<name>A0A916ZFT8_9HYPH</name>
<feature type="transmembrane region" description="Helical" evidence="8">
    <location>
        <begin position="98"/>
        <end position="117"/>
    </location>
</feature>
<dbReference type="EMBL" id="BMIQ01000001">
    <property type="protein sequence ID" value="GGD95080.1"/>
    <property type="molecule type" value="Genomic_DNA"/>
</dbReference>